<dbReference type="InterPro" id="IPR050111">
    <property type="entry name" value="C-type_lectin/snaclec_domain"/>
</dbReference>
<reference evidence="1 2" key="1">
    <citation type="submission" date="2017-06" db="EMBL/GenBank/DDBJ databases">
        <title>Aedes aegypti genome working group (AGWG) sequencing and assembly.</title>
        <authorList>
            <consortium name="Aedes aegypti Genome Working Group (AGWG)"/>
            <person name="Matthews B.J."/>
        </authorList>
    </citation>
    <scope>NUCLEOTIDE SEQUENCE [LARGE SCALE GENOMIC DNA]</scope>
    <source>
        <strain evidence="1 2">LVP_AGWG</strain>
    </source>
</reference>
<dbReference type="InterPro" id="IPR016186">
    <property type="entry name" value="C-type_lectin-like/link_sf"/>
</dbReference>
<dbReference type="RefSeq" id="NP_001393191.1">
    <property type="nucleotide sequence ID" value="NM_001406262.1"/>
</dbReference>
<dbReference type="EnsemblMetazoa" id="AAEL029039-RA">
    <property type="protein sequence ID" value="AAEL029039-PA"/>
    <property type="gene ID" value="AAEL029039"/>
</dbReference>
<dbReference type="InParanoid" id="A0A6E8P7X9"/>
<dbReference type="Gene3D" id="3.10.100.10">
    <property type="entry name" value="Mannose-Binding Protein A, subunit A"/>
    <property type="match status" value="1"/>
</dbReference>
<proteinExistence type="predicted"/>
<dbReference type="InterPro" id="IPR001304">
    <property type="entry name" value="C-type_lectin-like"/>
</dbReference>
<accession>A0A6E8P7X9</accession>
<dbReference type="SUPFAM" id="SSF56436">
    <property type="entry name" value="C-type lectin-like"/>
    <property type="match status" value="1"/>
</dbReference>
<keyword evidence="2" id="KW-1185">Reference proteome</keyword>
<organism evidence="1 2">
    <name type="scientific">Aedes aegypti</name>
    <name type="common">Yellowfever mosquito</name>
    <name type="synonym">Culex aegypti</name>
    <dbReference type="NCBI Taxonomy" id="7159"/>
    <lineage>
        <taxon>Eukaryota</taxon>
        <taxon>Metazoa</taxon>
        <taxon>Ecdysozoa</taxon>
        <taxon>Arthropoda</taxon>
        <taxon>Hexapoda</taxon>
        <taxon>Insecta</taxon>
        <taxon>Pterygota</taxon>
        <taxon>Neoptera</taxon>
        <taxon>Endopterygota</taxon>
        <taxon>Diptera</taxon>
        <taxon>Nematocera</taxon>
        <taxon>Culicoidea</taxon>
        <taxon>Culicidae</taxon>
        <taxon>Culicinae</taxon>
        <taxon>Aedini</taxon>
        <taxon>Aedes</taxon>
        <taxon>Stegomyia</taxon>
    </lineage>
</organism>
<dbReference type="SMART" id="SM00034">
    <property type="entry name" value="CLECT"/>
    <property type="match status" value="1"/>
</dbReference>
<dbReference type="Pfam" id="PF00059">
    <property type="entry name" value="Lectin_C"/>
    <property type="match status" value="1"/>
</dbReference>
<dbReference type="CDD" id="cd00037">
    <property type="entry name" value="CLECT"/>
    <property type="match status" value="1"/>
</dbReference>
<dbReference type="Proteomes" id="UP000008820">
    <property type="component" value="Chromosome 1"/>
</dbReference>
<reference evidence="1" key="2">
    <citation type="submission" date="2020-05" db="UniProtKB">
        <authorList>
            <consortium name="EnsemblMetazoa"/>
        </authorList>
    </citation>
    <scope>IDENTIFICATION</scope>
    <source>
        <strain evidence="1">LVP_AGWG</strain>
    </source>
</reference>
<sequence length="154" mass="17807">MEIIALILLSFAYLVSCTNPYYIPNIKANWHQAFDHCKFNGMELVTIANHQEYNQLTAHVAQELNCTQICAVWIGANDLANEGTFTWASTGRRVAFTNWKSNQPDNKNDDLEEDCVEVLHHPEGNFMWQWNDSVCTHEKFFVCEKVNTCIQEFN</sequence>
<dbReference type="AlphaFoldDB" id="A0A6E8P7X9"/>
<dbReference type="FunCoup" id="A0A6E8P7X9">
    <property type="interactions" value="19"/>
</dbReference>
<dbReference type="PANTHER" id="PTHR22803">
    <property type="entry name" value="MANNOSE, PHOSPHOLIPASE, LECTIN RECEPTOR RELATED"/>
    <property type="match status" value="1"/>
</dbReference>
<evidence type="ECO:0000313" key="1">
    <source>
        <dbReference type="EnsemblMetazoa" id="AAEL029039-PA"/>
    </source>
</evidence>
<evidence type="ECO:0000313" key="2">
    <source>
        <dbReference type="Proteomes" id="UP000008820"/>
    </source>
</evidence>
<name>A0A6E8P7X9_AEDAE</name>
<dbReference type="GeneID" id="125242783"/>
<protein>
    <submittedName>
        <fullName evidence="1">Uncharacterized protein</fullName>
    </submittedName>
</protein>
<dbReference type="InterPro" id="IPR016187">
    <property type="entry name" value="CTDL_fold"/>
</dbReference>
<dbReference type="PROSITE" id="PS50041">
    <property type="entry name" value="C_TYPE_LECTIN_2"/>
    <property type="match status" value="1"/>
</dbReference>